<reference evidence="1 2" key="1">
    <citation type="submission" date="2017-10" db="EMBL/GenBank/DDBJ databases">
        <title>Frigbacter circumglobatus gen. nov. sp. nov., isolated from sediment cultured in situ.</title>
        <authorList>
            <person name="Zhao Z."/>
        </authorList>
    </citation>
    <scope>NUCLEOTIDE SEQUENCE [LARGE SCALE GENOMIC DNA]</scope>
    <source>
        <strain evidence="1 2">ZYL</strain>
    </source>
</reference>
<proteinExistence type="predicted"/>
<dbReference type="Proteomes" id="UP000229730">
    <property type="component" value="Unassembled WGS sequence"/>
</dbReference>
<dbReference type="RefSeq" id="WP_099474950.1">
    <property type="nucleotide sequence ID" value="NZ_CP041025.1"/>
</dbReference>
<dbReference type="AlphaFoldDB" id="A0A2G4YNI2"/>
<dbReference type="OrthoDB" id="7840905at2"/>
<dbReference type="EMBL" id="PDEM01000031">
    <property type="protein sequence ID" value="PHZ83853.1"/>
    <property type="molecule type" value="Genomic_DNA"/>
</dbReference>
<organism evidence="1 2">
    <name type="scientific">Paremcibacter congregatus</name>
    <dbReference type="NCBI Taxonomy" id="2043170"/>
    <lineage>
        <taxon>Bacteria</taxon>
        <taxon>Pseudomonadati</taxon>
        <taxon>Pseudomonadota</taxon>
        <taxon>Alphaproteobacteria</taxon>
        <taxon>Emcibacterales</taxon>
        <taxon>Emcibacteraceae</taxon>
        <taxon>Paremcibacter</taxon>
    </lineage>
</organism>
<gene>
    <name evidence="1" type="ORF">CRD36_16000</name>
</gene>
<protein>
    <submittedName>
        <fullName evidence="1">Uncharacterized protein</fullName>
    </submittedName>
</protein>
<comment type="caution">
    <text evidence="1">The sequence shown here is derived from an EMBL/GenBank/DDBJ whole genome shotgun (WGS) entry which is preliminary data.</text>
</comment>
<dbReference type="Pfam" id="PF19531">
    <property type="entry name" value="DUF6058"/>
    <property type="match status" value="1"/>
</dbReference>
<accession>A0A2G4YNI2</accession>
<name>A0A2G4YNI2_9PROT</name>
<dbReference type="InParanoid" id="A0A2G4YNI2"/>
<evidence type="ECO:0000313" key="2">
    <source>
        <dbReference type="Proteomes" id="UP000229730"/>
    </source>
</evidence>
<evidence type="ECO:0000313" key="1">
    <source>
        <dbReference type="EMBL" id="PHZ83853.1"/>
    </source>
</evidence>
<sequence>MSLLAYLEKNFFTRQEMLQKTGLTAGEFDHLQKAQLIPRPSYVTETSVSCSSFFGPFSESQIIEYYARDSVSWVKLANKLATGPVAFRLFKQRYQAKISRLNDLGYLSDHPKVTSGLDQHIVEEWQHFLDGIYGLCTTTGLPEEIAAKELAITIIKAFLEKEPLTEDDRRQLKNAVDLLDDVSAPFAPHEIAKSSRQRLINDVHETYALA</sequence>
<keyword evidence="2" id="KW-1185">Reference proteome</keyword>
<dbReference type="InterPro" id="IPR045694">
    <property type="entry name" value="DUF6058"/>
</dbReference>